<dbReference type="AlphaFoldDB" id="A0A328E7N1"/>
<keyword evidence="7 8" id="KW-0505">Motor protein</keyword>
<keyword evidence="3 9" id="KW-0493">Microtubule</keyword>
<dbReference type="InterPro" id="IPR019821">
    <property type="entry name" value="Kinesin_motor_CS"/>
</dbReference>
<dbReference type="CDD" id="cd01366">
    <property type="entry name" value="KISc_C_terminal"/>
    <property type="match status" value="1"/>
</dbReference>
<proteinExistence type="inferred from homology"/>
<reference evidence="12 13" key="1">
    <citation type="submission" date="2018-06" db="EMBL/GenBank/DDBJ databases">
        <title>The Genome of Cuscuta australis (Dodder) Provides Insight into the Evolution of Plant Parasitism.</title>
        <authorList>
            <person name="Liu H."/>
        </authorList>
    </citation>
    <scope>NUCLEOTIDE SEQUENCE [LARGE SCALE GENOMIC DNA]</scope>
    <source>
        <strain evidence="13">cv. Yunnan</strain>
        <tissue evidence="12">Vines</tissue>
    </source>
</reference>
<evidence type="ECO:0000256" key="2">
    <source>
        <dbReference type="ARBA" id="ARBA00010899"/>
    </source>
</evidence>
<dbReference type="PRINTS" id="PR00380">
    <property type="entry name" value="KINESINHEAVY"/>
</dbReference>
<keyword evidence="13" id="KW-1185">Reference proteome</keyword>
<dbReference type="InterPro" id="IPR001752">
    <property type="entry name" value="Kinesin_motor_dom"/>
</dbReference>
<dbReference type="GO" id="GO:0003777">
    <property type="term" value="F:microtubule motor activity"/>
    <property type="evidence" value="ECO:0007669"/>
    <property type="project" value="InterPro"/>
</dbReference>
<evidence type="ECO:0000256" key="10">
    <source>
        <dbReference type="SAM" id="MobiDB-lite"/>
    </source>
</evidence>
<sequence length="869" mass="97506">MRLRNPDCVGASKRVWAIRGHSGRAVVTGYCNALPQFENYPLHSKAKISHFPKHVYAHLLTLFLASLNSLPLSRLPFNSLALQDFNFFAIFSAAFGLLPLKLVKFIANSYDCNPLMEETLPNGALVDASCGSNDTTEKSCQEQTLPIFQKIEDLAAKVHDLRKKHAALSDEVKSITPDSFPGSEAICALRDLGMQHELLKRKFEEECDLLKKRYLDECTEKKRLYNEVIELKGNIRVFCRCRPLNPDEVANGSSSVVDFDLSHENEIQIVSSDSSRKQFRFDHVFKPDDGQEAIFVETMPMVTSVLDGYNVCIFAYGQTGTGKTFTMEGTPENRGVNYRTLEKLFSSSSERSSIIKYELFVSMLEVYNDKIRDLLIENSNQPTKKLKVKQSAEGTQEVPGLVEARVYGTDEVWELLQSGSRARSVGSTNANELSSRSHCLLRVTVIGENLINGQRTRSHLWLVDLAGSERVGRIEVEGERLKESQFINKSLSALGDVISALAAKTAHVPYRNSKLTHILQSSLGGDCKTLMFVQISPCAADLGETLCSLNFASRVRGVEHGPARRQTDFTELNKYKQMAEKSKHDEKEMKKLQDSVQSLQLRLAAREHISRNLQEKVRDLENKLAEERKMRLKQENRALAVASNQPSSAALPPYSRKMTVPTESKPPLVPIRSRFPLQKITNLVPQQSSIPHQRARSLFLPTVHEAKENALIAHKTKAGLKARRGSLAVKPSPPQTRNLQVKQPLRRASMATLRPEPNMITPVKSSSIARPGNKDYPSMGRQSFVWDPQRVWRRSRVPSPQMKEERHGALVEATPVGPRCSKFVGSPPSQQPGSWRPKHPTVVALKKQIVWSPLKKVMRSSNRKSFVGL</sequence>
<evidence type="ECO:0000256" key="4">
    <source>
        <dbReference type="ARBA" id="ARBA00022741"/>
    </source>
</evidence>
<dbReference type="PROSITE" id="PS50067">
    <property type="entry name" value="KINESIN_MOTOR_2"/>
    <property type="match status" value="1"/>
</dbReference>
<dbReference type="GO" id="GO:0008017">
    <property type="term" value="F:microtubule binding"/>
    <property type="evidence" value="ECO:0007669"/>
    <property type="project" value="InterPro"/>
</dbReference>
<evidence type="ECO:0000256" key="8">
    <source>
        <dbReference type="PROSITE-ProRule" id="PRU00283"/>
    </source>
</evidence>
<feature type="region of interest" description="Disordered" evidence="10">
    <location>
        <begin position="639"/>
        <end position="670"/>
    </location>
</feature>
<evidence type="ECO:0000256" key="1">
    <source>
        <dbReference type="ARBA" id="ARBA00004474"/>
    </source>
</evidence>
<name>A0A328E7N1_9ASTE</name>
<comment type="caution">
    <text evidence="12">The sequence shown here is derived from an EMBL/GenBank/DDBJ whole genome shotgun (WGS) entry which is preliminary data.</text>
</comment>
<feature type="region of interest" description="Disordered" evidence="10">
    <location>
        <begin position="757"/>
        <end position="781"/>
    </location>
</feature>
<evidence type="ECO:0000256" key="7">
    <source>
        <dbReference type="ARBA" id="ARBA00023175"/>
    </source>
</evidence>
<feature type="domain" description="Kinesin motor" evidence="11">
    <location>
        <begin position="234"/>
        <end position="558"/>
    </location>
</feature>
<organism evidence="12 13">
    <name type="scientific">Cuscuta australis</name>
    <dbReference type="NCBI Taxonomy" id="267555"/>
    <lineage>
        <taxon>Eukaryota</taxon>
        <taxon>Viridiplantae</taxon>
        <taxon>Streptophyta</taxon>
        <taxon>Embryophyta</taxon>
        <taxon>Tracheophyta</taxon>
        <taxon>Spermatophyta</taxon>
        <taxon>Magnoliopsida</taxon>
        <taxon>eudicotyledons</taxon>
        <taxon>Gunneridae</taxon>
        <taxon>Pentapetalae</taxon>
        <taxon>asterids</taxon>
        <taxon>lamiids</taxon>
        <taxon>Solanales</taxon>
        <taxon>Convolvulaceae</taxon>
        <taxon>Cuscuteae</taxon>
        <taxon>Cuscuta</taxon>
        <taxon>Cuscuta subgen. Grammica</taxon>
        <taxon>Cuscuta sect. Cleistogrammica</taxon>
    </lineage>
</organism>
<evidence type="ECO:0000256" key="5">
    <source>
        <dbReference type="ARBA" id="ARBA00022840"/>
    </source>
</evidence>
<keyword evidence="4 8" id="KW-0547">Nucleotide-binding</keyword>
<evidence type="ECO:0000313" key="13">
    <source>
        <dbReference type="Proteomes" id="UP000249390"/>
    </source>
</evidence>
<dbReference type="Gene3D" id="3.40.850.10">
    <property type="entry name" value="Kinesin motor domain"/>
    <property type="match status" value="1"/>
</dbReference>
<evidence type="ECO:0000256" key="9">
    <source>
        <dbReference type="RuleBase" id="RU000394"/>
    </source>
</evidence>
<feature type="binding site" evidence="8">
    <location>
        <begin position="317"/>
        <end position="324"/>
    </location>
    <ligand>
        <name>ATP</name>
        <dbReference type="ChEBI" id="CHEBI:30616"/>
    </ligand>
</feature>
<dbReference type="SUPFAM" id="SSF52540">
    <property type="entry name" value="P-loop containing nucleoside triphosphate hydrolases"/>
    <property type="match status" value="1"/>
</dbReference>
<dbReference type="GO" id="GO:0005524">
    <property type="term" value="F:ATP binding"/>
    <property type="evidence" value="ECO:0007669"/>
    <property type="project" value="UniProtKB-UniRule"/>
</dbReference>
<comment type="subcellular location">
    <subcellularLocation>
        <location evidence="1">Plastid</location>
    </subcellularLocation>
</comment>
<evidence type="ECO:0000259" key="11">
    <source>
        <dbReference type="PROSITE" id="PS50067"/>
    </source>
</evidence>
<accession>A0A328E7N1</accession>
<dbReference type="InterPro" id="IPR036961">
    <property type="entry name" value="Kinesin_motor_dom_sf"/>
</dbReference>
<dbReference type="SMART" id="SM00129">
    <property type="entry name" value="KISc"/>
    <property type="match status" value="1"/>
</dbReference>
<evidence type="ECO:0000256" key="3">
    <source>
        <dbReference type="ARBA" id="ARBA00022701"/>
    </source>
</evidence>
<keyword evidence="5 8" id="KW-0067">ATP-binding</keyword>
<dbReference type="GO" id="GO:0005874">
    <property type="term" value="C:microtubule"/>
    <property type="evidence" value="ECO:0007669"/>
    <property type="project" value="UniProtKB-KW"/>
</dbReference>
<dbReference type="InterPro" id="IPR027417">
    <property type="entry name" value="P-loop_NTPase"/>
</dbReference>
<evidence type="ECO:0000313" key="12">
    <source>
        <dbReference type="EMBL" id="RAL52491.1"/>
    </source>
</evidence>
<dbReference type="PROSITE" id="PS00411">
    <property type="entry name" value="KINESIN_MOTOR_1"/>
    <property type="match status" value="1"/>
</dbReference>
<comment type="similarity">
    <text evidence="2">Belongs to the TRAFAC class myosin-kinesin ATPase superfamily. Kinesin family. KIN-14 subfamily.</text>
</comment>
<dbReference type="Pfam" id="PF00225">
    <property type="entry name" value="Kinesin"/>
    <property type="match status" value="1"/>
</dbReference>
<keyword evidence="6" id="KW-0175">Coiled coil</keyword>
<dbReference type="FunFam" id="3.40.850.10:FF:000061">
    <property type="entry name" value="Kinesin-like protein"/>
    <property type="match status" value="1"/>
</dbReference>
<protein>
    <recommendedName>
        <fullName evidence="9">Kinesin-like protein</fullName>
    </recommendedName>
</protein>
<dbReference type="GO" id="GO:0007018">
    <property type="term" value="P:microtubule-based movement"/>
    <property type="evidence" value="ECO:0007669"/>
    <property type="project" value="InterPro"/>
</dbReference>
<dbReference type="GO" id="GO:0009536">
    <property type="term" value="C:plastid"/>
    <property type="evidence" value="ECO:0007669"/>
    <property type="project" value="UniProtKB-SubCell"/>
</dbReference>
<dbReference type="PANTHER" id="PTHR47972">
    <property type="entry name" value="KINESIN-LIKE PROTEIN KLP-3"/>
    <property type="match status" value="1"/>
</dbReference>
<dbReference type="InterPro" id="IPR027640">
    <property type="entry name" value="Kinesin-like_fam"/>
</dbReference>
<gene>
    <name evidence="12" type="ORF">DM860_007348</name>
</gene>
<dbReference type="PANTHER" id="PTHR47972:SF2">
    <property type="entry name" value="KINESIN-LIKE PROTEIN KIN-14S"/>
    <property type="match status" value="1"/>
</dbReference>
<evidence type="ECO:0000256" key="6">
    <source>
        <dbReference type="ARBA" id="ARBA00023054"/>
    </source>
</evidence>
<dbReference type="Proteomes" id="UP000249390">
    <property type="component" value="Unassembled WGS sequence"/>
</dbReference>
<dbReference type="EMBL" id="NQVE01000034">
    <property type="protein sequence ID" value="RAL52491.1"/>
    <property type="molecule type" value="Genomic_DNA"/>
</dbReference>